<feature type="region of interest" description="Disordered" evidence="1">
    <location>
        <begin position="1"/>
        <end position="32"/>
    </location>
</feature>
<reference evidence="3" key="2">
    <citation type="submission" date="2020-05" db="UniProtKB">
        <authorList>
            <consortium name="EnsemblMetazoa"/>
        </authorList>
    </citation>
    <scope>IDENTIFICATION</scope>
</reference>
<dbReference type="EMBL" id="ATLV01023777">
    <property type="status" value="NOT_ANNOTATED_CDS"/>
    <property type="molecule type" value="Genomic_DNA"/>
</dbReference>
<evidence type="ECO:0000256" key="1">
    <source>
        <dbReference type="SAM" id="MobiDB-lite"/>
    </source>
</evidence>
<name>A0A084WH00_ANOSI</name>
<accession>A0A084WH00</accession>
<keyword evidence="4" id="KW-1185">Reference proteome</keyword>
<dbReference type="EnsemblMetazoa" id="ASIC017696-RA">
    <property type="protein sequence ID" value="ASIC017696-PA"/>
    <property type="gene ID" value="ASIC017696"/>
</dbReference>
<evidence type="ECO:0000313" key="3">
    <source>
        <dbReference type="EnsemblMetazoa" id="ASIC017696-PA"/>
    </source>
</evidence>
<dbReference type="Proteomes" id="UP000030765">
    <property type="component" value="Unassembled WGS sequence"/>
</dbReference>
<protein>
    <submittedName>
        <fullName evidence="2 3">Uncharacterized protein</fullName>
    </submittedName>
</protein>
<dbReference type="AlphaFoldDB" id="A0A084WH00"/>
<feature type="compositionally biased region" description="Basic and acidic residues" evidence="1">
    <location>
        <begin position="1"/>
        <end position="12"/>
    </location>
</feature>
<gene>
    <name evidence="2" type="ORF">ZHAS_00017696</name>
</gene>
<organism evidence="2">
    <name type="scientific">Anopheles sinensis</name>
    <name type="common">Mosquito</name>
    <dbReference type="NCBI Taxonomy" id="74873"/>
    <lineage>
        <taxon>Eukaryota</taxon>
        <taxon>Metazoa</taxon>
        <taxon>Ecdysozoa</taxon>
        <taxon>Arthropoda</taxon>
        <taxon>Hexapoda</taxon>
        <taxon>Insecta</taxon>
        <taxon>Pterygota</taxon>
        <taxon>Neoptera</taxon>
        <taxon>Endopterygota</taxon>
        <taxon>Diptera</taxon>
        <taxon>Nematocera</taxon>
        <taxon>Culicoidea</taxon>
        <taxon>Culicidae</taxon>
        <taxon>Anophelinae</taxon>
        <taxon>Anopheles</taxon>
    </lineage>
</organism>
<evidence type="ECO:0000313" key="4">
    <source>
        <dbReference type="Proteomes" id="UP000030765"/>
    </source>
</evidence>
<dbReference type="VEuPathDB" id="VectorBase:ASIC017696"/>
<dbReference type="EMBL" id="KE525346">
    <property type="protein sequence ID" value="KFB49494.1"/>
    <property type="molecule type" value="Genomic_DNA"/>
</dbReference>
<reference evidence="2 4" key="1">
    <citation type="journal article" date="2014" name="BMC Genomics">
        <title>Genome sequence of Anopheles sinensis provides insight into genetics basis of mosquito competence for malaria parasites.</title>
        <authorList>
            <person name="Zhou D."/>
            <person name="Zhang D."/>
            <person name="Ding G."/>
            <person name="Shi L."/>
            <person name="Hou Q."/>
            <person name="Ye Y."/>
            <person name="Xu Y."/>
            <person name="Zhou H."/>
            <person name="Xiong C."/>
            <person name="Li S."/>
            <person name="Yu J."/>
            <person name="Hong S."/>
            <person name="Yu X."/>
            <person name="Zou P."/>
            <person name="Chen C."/>
            <person name="Chang X."/>
            <person name="Wang W."/>
            <person name="Lv Y."/>
            <person name="Sun Y."/>
            <person name="Ma L."/>
            <person name="Shen B."/>
            <person name="Zhu C."/>
        </authorList>
    </citation>
    <scope>NUCLEOTIDE SEQUENCE [LARGE SCALE GENOMIC DNA]</scope>
</reference>
<evidence type="ECO:0000313" key="2">
    <source>
        <dbReference type="EMBL" id="KFB49494.1"/>
    </source>
</evidence>
<proteinExistence type="predicted"/>
<sequence length="77" mass="8530">MHAGDPRGDRMIDQQSISIRAPAKTRGEWVSRKRSITARHSGFRSERTRVFGAEGAGADGSASGRRFVMYQPIEPAR</sequence>